<reference evidence="2" key="1">
    <citation type="submission" date="2016-10" db="EMBL/GenBank/DDBJ databases">
        <authorList>
            <person name="Varghese N."/>
            <person name="Submissions S."/>
        </authorList>
    </citation>
    <scope>NUCLEOTIDE SEQUENCE [LARGE SCALE GENOMIC DNA]</scope>
    <source>
        <strain evidence="2">CGMCC 1.8895</strain>
    </source>
</reference>
<evidence type="ECO:0000313" key="1">
    <source>
        <dbReference type="EMBL" id="SDK66186.1"/>
    </source>
</evidence>
<accession>A0A1G9DQN5</accession>
<dbReference type="OrthoDB" id="2390021at2"/>
<keyword evidence="2" id="KW-1185">Reference proteome</keyword>
<dbReference type="RefSeq" id="WP_092985493.1">
    <property type="nucleotide sequence ID" value="NZ_FNFY01000006.1"/>
</dbReference>
<gene>
    <name evidence="1" type="ORF">SAMN05216216_106105</name>
</gene>
<dbReference type="Proteomes" id="UP000199008">
    <property type="component" value="Unassembled WGS sequence"/>
</dbReference>
<proteinExistence type="predicted"/>
<dbReference type="AlphaFoldDB" id="A0A1G9DQN5"/>
<evidence type="ECO:0000313" key="2">
    <source>
        <dbReference type="Proteomes" id="UP000199008"/>
    </source>
</evidence>
<dbReference type="STRING" id="576118.SAMN05216216_106105"/>
<sequence length="85" mass="9838">MFFANGDHAVTYQQNEVIDPLVLKRLTNAFNTDTHQYLTEIITTENTLTFMYEPVRVMESHDTIEPSGLVVEEAERFLVEKGFLK</sequence>
<dbReference type="EMBL" id="FNFY01000006">
    <property type="protein sequence ID" value="SDK66186.1"/>
    <property type="molecule type" value="Genomic_DNA"/>
</dbReference>
<organism evidence="1 2">
    <name type="scientific">Lacicoccus qingdaonensis</name>
    <dbReference type="NCBI Taxonomy" id="576118"/>
    <lineage>
        <taxon>Bacteria</taxon>
        <taxon>Bacillati</taxon>
        <taxon>Bacillota</taxon>
        <taxon>Bacilli</taxon>
        <taxon>Bacillales</taxon>
        <taxon>Salinicoccaceae</taxon>
        <taxon>Lacicoccus</taxon>
    </lineage>
</organism>
<name>A0A1G9DQN5_9BACL</name>
<protein>
    <submittedName>
        <fullName evidence="1">Uncharacterized protein</fullName>
    </submittedName>
</protein>